<dbReference type="FunFam" id="3.40.50.300:FF:000221">
    <property type="entry name" value="Multidrug ABC transporter ATP-binding protein"/>
    <property type="match status" value="1"/>
</dbReference>
<dbReference type="SUPFAM" id="SSF52540">
    <property type="entry name" value="P-loop containing nucleoside triphosphate hydrolases"/>
    <property type="match status" value="1"/>
</dbReference>
<protein>
    <recommendedName>
        <fullName evidence="13">ABC transporter ATP-binding protein</fullName>
    </recommendedName>
</protein>
<dbReference type="PROSITE" id="PS00211">
    <property type="entry name" value="ABC_TRANSPORTER_1"/>
    <property type="match status" value="1"/>
</dbReference>
<dbReference type="InterPro" id="IPR017871">
    <property type="entry name" value="ABC_transporter-like_CS"/>
</dbReference>
<evidence type="ECO:0000256" key="1">
    <source>
        <dbReference type="ARBA" id="ARBA00004651"/>
    </source>
</evidence>
<feature type="transmembrane region" description="Helical" evidence="9">
    <location>
        <begin position="12"/>
        <end position="40"/>
    </location>
</feature>
<evidence type="ECO:0000256" key="6">
    <source>
        <dbReference type="ARBA" id="ARBA00022840"/>
    </source>
</evidence>
<gene>
    <name evidence="12" type="ORF">METZ01_LOCUS86439</name>
</gene>
<dbReference type="PANTHER" id="PTHR43394:SF1">
    <property type="entry name" value="ATP-BINDING CASSETTE SUB-FAMILY B MEMBER 10, MITOCHONDRIAL"/>
    <property type="match status" value="1"/>
</dbReference>
<keyword evidence="4 9" id="KW-0812">Transmembrane</keyword>
<organism evidence="12">
    <name type="scientific">marine metagenome</name>
    <dbReference type="NCBI Taxonomy" id="408172"/>
    <lineage>
        <taxon>unclassified sequences</taxon>
        <taxon>metagenomes</taxon>
        <taxon>ecological metagenomes</taxon>
    </lineage>
</organism>
<keyword evidence="3" id="KW-1003">Cell membrane</keyword>
<accession>A0A381UZQ2</accession>
<evidence type="ECO:0000259" key="10">
    <source>
        <dbReference type="PROSITE" id="PS50893"/>
    </source>
</evidence>
<evidence type="ECO:0000313" key="12">
    <source>
        <dbReference type="EMBL" id="SVA33585.1"/>
    </source>
</evidence>
<dbReference type="InterPro" id="IPR039421">
    <property type="entry name" value="Type_1_exporter"/>
</dbReference>
<sequence length="609" mass="66388">MWLIFRYARRHAGIVGLVAGVTLVGNLFAVLQPAILAALLTSLSLTPPQAIPASGSWLDLNSLGVRVTGLFLGTGATGNNVAVFFGLLFLLQSTLVAGATYLADYGAAWLRTRYAKLIQHDLLKHLLHQDMAFFSRERTGELISRVSTDATNTAAALGPLVRSLIHHNVQIVIYSAYLFSTSVWLTFGSLGLLLLQFGLTQVLKNPIRRRTREQTDSSAELVGAVQEALTSVRVTKSFGAEPFELNKLDATIDRVSSAVLHESRIKKAEGPTRSVLDAFAVLGIFLIAVLEVRAGELTLEGLLLFTYVGKLLIGPINHSATSFLWVEATKAAYGRVSELLTERPTIIDGDLPKTSFDKAIQVQGVSFSYGRRRAIENVTLEVRKGDFVALVGPSGAGKSTLADLVLRLYDPEAGTILMDGVDVRTYHQREYRQLFGVVSQENLLFHDTVRNNIRFGRPSLTDADLERAARIANAHDFIMALPQGFDTLVGDRGTRLSGGERQRVAIARAVVHRPKILILDEATSALDSTSERLVQDAINRVVSEATAIVIAHRLSTVMHADRIVVLDRGRIEAIGSHSDLLDVSPTYRHFCSLQLSASDIPLTPKEDGA</sequence>
<feature type="transmembrane region" description="Helical" evidence="9">
    <location>
        <begin position="81"/>
        <end position="103"/>
    </location>
</feature>
<dbReference type="Pfam" id="PF00005">
    <property type="entry name" value="ABC_tran"/>
    <property type="match status" value="1"/>
</dbReference>
<evidence type="ECO:0000256" key="7">
    <source>
        <dbReference type="ARBA" id="ARBA00022989"/>
    </source>
</evidence>
<dbReference type="PROSITE" id="PS50929">
    <property type="entry name" value="ABC_TM1F"/>
    <property type="match status" value="1"/>
</dbReference>
<dbReference type="PROSITE" id="PS50893">
    <property type="entry name" value="ABC_TRANSPORTER_2"/>
    <property type="match status" value="1"/>
</dbReference>
<dbReference type="Pfam" id="PF00664">
    <property type="entry name" value="ABC_membrane"/>
    <property type="match status" value="1"/>
</dbReference>
<keyword evidence="2" id="KW-0813">Transport</keyword>
<dbReference type="PANTHER" id="PTHR43394">
    <property type="entry name" value="ATP-DEPENDENT PERMEASE MDL1, MITOCHONDRIAL"/>
    <property type="match status" value="1"/>
</dbReference>
<dbReference type="InterPro" id="IPR036640">
    <property type="entry name" value="ABC1_TM_sf"/>
</dbReference>
<keyword evidence="5" id="KW-0547">Nucleotide-binding</keyword>
<dbReference type="InterPro" id="IPR003593">
    <property type="entry name" value="AAA+_ATPase"/>
</dbReference>
<dbReference type="Gene3D" id="1.20.1560.10">
    <property type="entry name" value="ABC transporter type 1, transmembrane domain"/>
    <property type="match status" value="1"/>
</dbReference>
<evidence type="ECO:0000256" key="5">
    <source>
        <dbReference type="ARBA" id="ARBA00022741"/>
    </source>
</evidence>
<dbReference type="GO" id="GO:0005524">
    <property type="term" value="F:ATP binding"/>
    <property type="evidence" value="ECO:0007669"/>
    <property type="project" value="UniProtKB-KW"/>
</dbReference>
<dbReference type="SUPFAM" id="SSF90123">
    <property type="entry name" value="ABC transporter transmembrane region"/>
    <property type="match status" value="1"/>
</dbReference>
<keyword evidence="7 9" id="KW-1133">Transmembrane helix</keyword>
<evidence type="ECO:0000256" key="2">
    <source>
        <dbReference type="ARBA" id="ARBA00022448"/>
    </source>
</evidence>
<reference evidence="12" key="1">
    <citation type="submission" date="2018-05" db="EMBL/GenBank/DDBJ databases">
        <authorList>
            <person name="Lanie J.A."/>
            <person name="Ng W.-L."/>
            <person name="Kazmierczak K.M."/>
            <person name="Andrzejewski T.M."/>
            <person name="Davidsen T.M."/>
            <person name="Wayne K.J."/>
            <person name="Tettelin H."/>
            <person name="Glass J.I."/>
            <person name="Rusch D."/>
            <person name="Podicherti R."/>
            <person name="Tsui H.-C.T."/>
            <person name="Winkler M.E."/>
        </authorList>
    </citation>
    <scope>NUCLEOTIDE SEQUENCE</scope>
</reference>
<proteinExistence type="predicted"/>
<evidence type="ECO:0000256" key="4">
    <source>
        <dbReference type="ARBA" id="ARBA00022692"/>
    </source>
</evidence>
<comment type="subcellular location">
    <subcellularLocation>
        <location evidence="1">Cell membrane</location>
        <topology evidence="1">Multi-pass membrane protein</topology>
    </subcellularLocation>
</comment>
<evidence type="ECO:0000256" key="8">
    <source>
        <dbReference type="ARBA" id="ARBA00023136"/>
    </source>
</evidence>
<evidence type="ECO:0000256" key="9">
    <source>
        <dbReference type="SAM" id="Phobius"/>
    </source>
</evidence>
<dbReference type="SMART" id="SM00382">
    <property type="entry name" value="AAA"/>
    <property type="match status" value="1"/>
</dbReference>
<evidence type="ECO:0000256" key="3">
    <source>
        <dbReference type="ARBA" id="ARBA00022475"/>
    </source>
</evidence>
<feature type="transmembrane region" description="Helical" evidence="9">
    <location>
        <begin position="171"/>
        <end position="199"/>
    </location>
</feature>
<evidence type="ECO:0000259" key="11">
    <source>
        <dbReference type="PROSITE" id="PS50929"/>
    </source>
</evidence>
<dbReference type="InterPro" id="IPR003439">
    <property type="entry name" value="ABC_transporter-like_ATP-bd"/>
</dbReference>
<feature type="domain" description="ABC transporter" evidence="10">
    <location>
        <begin position="360"/>
        <end position="593"/>
    </location>
</feature>
<keyword evidence="6" id="KW-0067">ATP-binding</keyword>
<dbReference type="GO" id="GO:0005886">
    <property type="term" value="C:plasma membrane"/>
    <property type="evidence" value="ECO:0007669"/>
    <property type="project" value="UniProtKB-SubCell"/>
</dbReference>
<dbReference type="AlphaFoldDB" id="A0A381UZQ2"/>
<dbReference type="GO" id="GO:0015421">
    <property type="term" value="F:ABC-type oligopeptide transporter activity"/>
    <property type="evidence" value="ECO:0007669"/>
    <property type="project" value="TreeGrafter"/>
</dbReference>
<keyword evidence="8 9" id="KW-0472">Membrane</keyword>
<evidence type="ECO:0008006" key="13">
    <source>
        <dbReference type="Google" id="ProtNLM"/>
    </source>
</evidence>
<dbReference type="InterPro" id="IPR011527">
    <property type="entry name" value="ABC1_TM_dom"/>
</dbReference>
<feature type="domain" description="ABC transmembrane type-1" evidence="11">
    <location>
        <begin position="17"/>
        <end position="323"/>
    </location>
</feature>
<dbReference type="Gene3D" id="3.40.50.300">
    <property type="entry name" value="P-loop containing nucleotide triphosphate hydrolases"/>
    <property type="match status" value="1"/>
</dbReference>
<name>A0A381UZQ2_9ZZZZ</name>
<dbReference type="GO" id="GO:0016887">
    <property type="term" value="F:ATP hydrolysis activity"/>
    <property type="evidence" value="ECO:0007669"/>
    <property type="project" value="InterPro"/>
</dbReference>
<dbReference type="InterPro" id="IPR027417">
    <property type="entry name" value="P-loop_NTPase"/>
</dbReference>
<dbReference type="EMBL" id="UINC01007484">
    <property type="protein sequence ID" value="SVA33585.1"/>
    <property type="molecule type" value="Genomic_DNA"/>
</dbReference>